<keyword evidence="1 2" id="KW-0784">Thiamine biosynthesis</keyword>
<dbReference type="GO" id="GO:0009228">
    <property type="term" value="P:thiamine biosynthetic process"/>
    <property type="evidence" value="ECO:0007669"/>
    <property type="project" value="UniProtKB-KW"/>
</dbReference>
<name>A0A7J0BM35_9BACT</name>
<gene>
    <name evidence="2 4" type="primary">thiL</name>
    <name evidence="4" type="ORF">DSM101010T_30030</name>
</gene>
<comment type="function">
    <text evidence="2">Catalyzes the ATP-dependent phosphorylation of thiamine-monophosphate (TMP) to form thiamine-pyrophosphate (TPP), the active form of vitamin B1.</text>
</comment>
<feature type="binding site" evidence="2">
    <location>
        <position position="46"/>
    </location>
    <ligand>
        <name>Mg(2+)</name>
        <dbReference type="ChEBI" id="CHEBI:18420"/>
        <label>1</label>
    </ligand>
</feature>
<feature type="binding site" evidence="2">
    <location>
        <position position="258"/>
    </location>
    <ligand>
        <name>Mg(2+)</name>
        <dbReference type="ChEBI" id="CHEBI:18420"/>
        <label>5</label>
    </ligand>
</feature>
<comment type="similarity">
    <text evidence="2">Belongs to the thiamine-monophosphate kinase family.</text>
</comment>
<feature type="binding site" evidence="2">
    <location>
        <position position="182"/>
    </location>
    <ligand>
        <name>ATP</name>
        <dbReference type="ChEBI" id="CHEBI:30616"/>
    </ligand>
</feature>
<feature type="binding site" evidence="2">
    <location>
        <position position="311"/>
    </location>
    <ligand>
        <name>substrate</name>
    </ligand>
</feature>
<dbReference type="CDD" id="cd02194">
    <property type="entry name" value="ThiL"/>
    <property type="match status" value="1"/>
</dbReference>
<comment type="caution">
    <text evidence="2">Lacks conserved residue(s) required for the propagation of feature annotation.</text>
</comment>
<feature type="domain" description="PurM-like N-terminal" evidence="3">
    <location>
        <begin position="30"/>
        <end position="123"/>
    </location>
</feature>
<dbReference type="PANTHER" id="PTHR30270:SF0">
    <property type="entry name" value="THIAMINE-MONOPHOSPHATE KINASE"/>
    <property type="match status" value="1"/>
</dbReference>
<dbReference type="RefSeq" id="WP_174406311.1">
    <property type="nucleotide sequence ID" value="NZ_BLVO01000016.1"/>
</dbReference>
<dbReference type="EC" id="2.7.4.16" evidence="2"/>
<evidence type="ECO:0000259" key="3">
    <source>
        <dbReference type="Pfam" id="PF00586"/>
    </source>
</evidence>
<dbReference type="InterPro" id="IPR016188">
    <property type="entry name" value="PurM-like_N"/>
</dbReference>
<keyword evidence="2" id="KW-0067">ATP-binding</keyword>
<evidence type="ECO:0000313" key="4">
    <source>
        <dbReference type="EMBL" id="GFM34638.1"/>
    </source>
</evidence>
<feature type="binding site" evidence="2">
    <location>
        <position position="47"/>
    </location>
    <ligand>
        <name>Mg(2+)</name>
        <dbReference type="ChEBI" id="CHEBI:18420"/>
        <label>1</label>
    </ligand>
</feature>
<feature type="binding site" evidence="2">
    <location>
        <position position="152"/>
    </location>
    <ligand>
        <name>Mg(2+)</name>
        <dbReference type="ChEBI" id="CHEBI:18420"/>
        <label>1</label>
    </ligand>
</feature>
<dbReference type="AlphaFoldDB" id="A0A7J0BM35"/>
<dbReference type="Gene3D" id="3.90.650.10">
    <property type="entry name" value="PurM-like C-terminal domain"/>
    <property type="match status" value="1"/>
</dbReference>
<dbReference type="GO" id="GO:0009030">
    <property type="term" value="F:thiamine-phosphate kinase activity"/>
    <property type="evidence" value="ECO:0007669"/>
    <property type="project" value="UniProtKB-UniRule"/>
</dbReference>
<protein>
    <recommendedName>
        <fullName evidence="2">Thiamine-monophosphate kinase</fullName>
        <shortName evidence="2">TMP kinase</shortName>
        <shortName evidence="2">Thiamine-phosphate kinase</shortName>
        <ecNumber evidence="2">2.7.4.16</ecNumber>
    </recommendedName>
</protein>
<comment type="caution">
    <text evidence="4">The sequence shown here is derived from an EMBL/GenBank/DDBJ whole genome shotgun (WGS) entry which is preliminary data.</text>
</comment>
<feature type="binding site" evidence="2">
    <location>
        <position position="76"/>
    </location>
    <ligand>
        <name>Mg(2+)</name>
        <dbReference type="ChEBI" id="CHEBI:18420"/>
        <label>2</label>
    </ligand>
</feature>
<dbReference type="HAMAP" id="MF_02128">
    <property type="entry name" value="TMP_kinase"/>
    <property type="match status" value="1"/>
</dbReference>
<sequence>MSRFTSEAAFLACIDRHFPNEHPHMVRGRGDDCAVLACPERMSLSSDLFLEGIHFRCSYFSPADIGYKSLAVNLSDLAASGAVPLGFSLGLMVPPADREEASADPAEGVVGGADAQCVLNGAPMGTEAYWDAFFEGMAELAREHGVALTGGDLSKAPVLGVSVSVWGGPAASEQGSVPFLHRSVAKAGDVVFITGDFGLARIGLMALESMGRDAENLYPRAVRAHLRPVPRVADGQAIARYAAVQGGEPRMGLMDLSDGLARDLPRLVGTDKGSQLCVELEIPEEAVHEEIATYCLANDLHALEQATLGGEDYALVGTCPPEWLEGLRTVLPGVRVLGHVAKGDVHMLNGMPWEPCGFDHFA</sequence>
<feature type="binding site" evidence="2">
    <location>
        <position position="76"/>
    </location>
    <ligand>
        <name>Mg(2+)</name>
        <dbReference type="ChEBI" id="CHEBI:18420"/>
        <label>4</label>
    </ligand>
</feature>
<evidence type="ECO:0000313" key="5">
    <source>
        <dbReference type="Proteomes" id="UP000503840"/>
    </source>
</evidence>
<dbReference type="GO" id="GO:0009229">
    <property type="term" value="P:thiamine diphosphate biosynthetic process"/>
    <property type="evidence" value="ECO:0007669"/>
    <property type="project" value="UniProtKB-UniRule"/>
</dbReference>
<proteinExistence type="inferred from homology"/>
<feature type="binding site" evidence="2">
    <location>
        <position position="45"/>
    </location>
    <ligand>
        <name>Mg(2+)</name>
        <dbReference type="ChEBI" id="CHEBI:18420"/>
        <label>4</label>
    </ligand>
</feature>
<feature type="binding site" evidence="2">
    <location>
        <position position="54"/>
    </location>
    <ligand>
        <name>substrate</name>
    </ligand>
</feature>
<keyword evidence="2" id="KW-0808">Transferase</keyword>
<dbReference type="GO" id="GO:0005524">
    <property type="term" value="F:ATP binding"/>
    <property type="evidence" value="ECO:0007669"/>
    <property type="project" value="UniProtKB-UniRule"/>
</dbReference>
<dbReference type="UniPathway" id="UPA00060">
    <property type="reaction ID" value="UER00142"/>
</dbReference>
<comment type="miscellaneous">
    <text evidence="2">Reaction mechanism of ThiL seems to utilize a direct, inline transfer of the gamma-phosphate of ATP to TMP rather than a phosphorylated enzyme intermediate.</text>
</comment>
<dbReference type="InterPro" id="IPR036921">
    <property type="entry name" value="PurM-like_N_sf"/>
</dbReference>
<feature type="binding site" evidence="2">
    <location>
        <position position="47"/>
    </location>
    <ligand>
        <name>Mg(2+)</name>
        <dbReference type="ChEBI" id="CHEBI:18420"/>
        <label>2</label>
    </ligand>
</feature>
<keyword evidence="2" id="KW-0547">Nucleotide-binding</keyword>
<dbReference type="Proteomes" id="UP000503840">
    <property type="component" value="Unassembled WGS sequence"/>
</dbReference>
<feature type="binding site" evidence="2">
    <location>
        <position position="76"/>
    </location>
    <ligand>
        <name>Mg(2+)</name>
        <dbReference type="ChEBI" id="CHEBI:18420"/>
        <label>3</label>
    </ligand>
</feature>
<feature type="binding site" evidence="2">
    <location>
        <position position="257"/>
    </location>
    <ligand>
        <name>ATP</name>
        <dbReference type="ChEBI" id="CHEBI:30616"/>
    </ligand>
</feature>
<dbReference type="SUPFAM" id="SSF55326">
    <property type="entry name" value="PurM N-terminal domain-like"/>
    <property type="match status" value="1"/>
</dbReference>
<dbReference type="SUPFAM" id="SSF56042">
    <property type="entry name" value="PurM C-terminal domain-like"/>
    <property type="match status" value="1"/>
</dbReference>
<feature type="binding site" evidence="2">
    <location>
        <position position="32"/>
    </location>
    <ligand>
        <name>Mg(2+)</name>
        <dbReference type="ChEBI" id="CHEBI:18420"/>
        <label>4</label>
    </ligand>
</feature>
<comment type="pathway">
    <text evidence="2">Cofactor biosynthesis; thiamine diphosphate biosynthesis; thiamine diphosphate from thiamine phosphate: step 1/1.</text>
</comment>
<feature type="binding site" evidence="2">
    <location>
        <position position="255"/>
    </location>
    <ligand>
        <name>Mg(2+)</name>
        <dbReference type="ChEBI" id="CHEBI:18420"/>
        <label>3</label>
    </ligand>
</feature>
<dbReference type="InterPro" id="IPR006283">
    <property type="entry name" value="ThiL-like"/>
</dbReference>
<keyword evidence="2" id="KW-0460">Magnesium</keyword>
<feature type="binding site" evidence="2">
    <location>
        <begin position="151"/>
        <end position="152"/>
    </location>
    <ligand>
        <name>ATP</name>
        <dbReference type="ChEBI" id="CHEBI:30616"/>
    </ligand>
</feature>
<dbReference type="InterPro" id="IPR036676">
    <property type="entry name" value="PurM-like_C_sf"/>
</dbReference>
<keyword evidence="2" id="KW-0479">Metal-binding</keyword>
<keyword evidence="5" id="KW-1185">Reference proteome</keyword>
<dbReference type="EMBL" id="BLVO01000016">
    <property type="protein sequence ID" value="GFM34638.1"/>
    <property type="molecule type" value="Genomic_DNA"/>
</dbReference>
<dbReference type="PANTHER" id="PTHR30270">
    <property type="entry name" value="THIAMINE-MONOPHOSPHATE KINASE"/>
    <property type="match status" value="1"/>
</dbReference>
<comment type="catalytic activity">
    <reaction evidence="2">
        <text>thiamine phosphate + ATP = thiamine diphosphate + ADP</text>
        <dbReference type="Rhea" id="RHEA:15913"/>
        <dbReference type="ChEBI" id="CHEBI:30616"/>
        <dbReference type="ChEBI" id="CHEBI:37575"/>
        <dbReference type="ChEBI" id="CHEBI:58937"/>
        <dbReference type="ChEBI" id="CHEBI:456216"/>
        <dbReference type="EC" id="2.7.4.16"/>
    </reaction>
</comment>
<feature type="binding site" evidence="2">
    <location>
        <position position="358"/>
    </location>
    <ligand>
        <name>substrate</name>
    </ligand>
</feature>
<evidence type="ECO:0000256" key="1">
    <source>
        <dbReference type="ARBA" id="ARBA00022977"/>
    </source>
</evidence>
<keyword evidence="2 4" id="KW-0418">Kinase</keyword>
<reference evidence="4 5" key="1">
    <citation type="submission" date="2020-05" db="EMBL/GenBank/DDBJ databases">
        <title>Draft genome sequence of Desulfovibrio sp. strain HN2T.</title>
        <authorList>
            <person name="Ueno A."/>
            <person name="Tamazawa S."/>
            <person name="Tamamura S."/>
            <person name="Murakami T."/>
            <person name="Kiyama T."/>
            <person name="Inomata H."/>
            <person name="Amano Y."/>
            <person name="Miyakawa K."/>
            <person name="Tamaki H."/>
            <person name="Naganuma T."/>
            <person name="Kaneko K."/>
        </authorList>
    </citation>
    <scope>NUCLEOTIDE SEQUENCE [LARGE SCALE GENOMIC DNA]</scope>
    <source>
        <strain evidence="4 5">HN2</strain>
    </source>
</reference>
<evidence type="ECO:0000256" key="2">
    <source>
        <dbReference type="HAMAP-Rule" id="MF_02128"/>
    </source>
</evidence>
<dbReference type="Gene3D" id="3.30.1330.10">
    <property type="entry name" value="PurM-like, N-terminal domain"/>
    <property type="match status" value="1"/>
</dbReference>
<dbReference type="Pfam" id="PF00586">
    <property type="entry name" value="AIRS"/>
    <property type="match status" value="1"/>
</dbReference>
<accession>A0A7J0BM35</accession>
<feature type="binding site" evidence="2">
    <location>
        <position position="32"/>
    </location>
    <ligand>
        <name>Mg(2+)</name>
        <dbReference type="ChEBI" id="CHEBI:18420"/>
        <label>3</label>
    </ligand>
</feature>
<organism evidence="4 5">
    <name type="scientific">Desulfovibrio subterraneus</name>
    <dbReference type="NCBI Taxonomy" id="2718620"/>
    <lineage>
        <taxon>Bacteria</taxon>
        <taxon>Pseudomonadati</taxon>
        <taxon>Thermodesulfobacteriota</taxon>
        <taxon>Desulfovibrionia</taxon>
        <taxon>Desulfovibrionales</taxon>
        <taxon>Desulfovibrionaceae</taxon>
        <taxon>Desulfovibrio</taxon>
    </lineage>
</organism>
<dbReference type="PIRSF" id="PIRSF005303">
    <property type="entry name" value="Thiam_monoph_kin"/>
    <property type="match status" value="1"/>
</dbReference>
<dbReference type="GO" id="GO:0000287">
    <property type="term" value="F:magnesium ion binding"/>
    <property type="evidence" value="ECO:0007669"/>
    <property type="project" value="UniProtKB-UniRule"/>
</dbReference>